<evidence type="ECO:0000313" key="4">
    <source>
        <dbReference type="Proteomes" id="UP001153076"/>
    </source>
</evidence>
<feature type="compositionally biased region" description="Low complexity" evidence="1">
    <location>
        <begin position="85"/>
        <end position="98"/>
    </location>
</feature>
<comment type="caution">
    <text evidence="3">The sequence shown here is derived from an EMBL/GenBank/DDBJ whole genome shotgun (WGS) entry which is preliminary data.</text>
</comment>
<feature type="region of interest" description="Disordered" evidence="1">
    <location>
        <begin position="216"/>
        <end position="248"/>
    </location>
</feature>
<sequence length="248" mass="26641">MVTCYCVACFLWWLKGNFVWPCGVGCCLPILLHIVGLMGFTFSHISLALIVFAPYCILMSANSSTESISPSKSENGDNDNLRQISPASSSAKSTYSHSMGRGGSNHPWHQIDKGQISYAQVMKFSVGLAAYTSDSIPESRAHSALSPPISIPPSLIGNGKSPDLHADEPPFLRPPPSPPVEHIEELIALCLLGKSSPLKASLLPKVTIVEPLMTPQLLGSPPSYDTPDKDNSSPLMPPANLEDDIFLT</sequence>
<feature type="compositionally biased region" description="Low complexity" evidence="1">
    <location>
        <begin position="145"/>
        <end position="156"/>
    </location>
</feature>
<feature type="region of interest" description="Disordered" evidence="1">
    <location>
        <begin position="65"/>
        <end position="106"/>
    </location>
</feature>
<keyword evidence="4" id="KW-1185">Reference proteome</keyword>
<feature type="transmembrane region" description="Helical" evidence="2">
    <location>
        <begin position="45"/>
        <end position="63"/>
    </location>
</feature>
<organism evidence="3 4">
    <name type="scientific">Carnegiea gigantea</name>
    <dbReference type="NCBI Taxonomy" id="171969"/>
    <lineage>
        <taxon>Eukaryota</taxon>
        <taxon>Viridiplantae</taxon>
        <taxon>Streptophyta</taxon>
        <taxon>Embryophyta</taxon>
        <taxon>Tracheophyta</taxon>
        <taxon>Spermatophyta</taxon>
        <taxon>Magnoliopsida</taxon>
        <taxon>eudicotyledons</taxon>
        <taxon>Gunneridae</taxon>
        <taxon>Pentapetalae</taxon>
        <taxon>Caryophyllales</taxon>
        <taxon>Cactineae</taxon>
        <taxon>Cactaceae</taxon>
        <taxon>Cactoideae</taxon>
        <taxon>Echinocereeae</taxon>
        <taxon>Carnegiea</taxon>
    </lineage>
</organism>
<evidence type="ECO:0000313" key="3">
    <source>
        <dbReference type="EMBL" id="KAJ8421388.1"/>
    </source>
</evidence>
<gene>
    <name evidence="3" type="ORF">Cgig2_006285</name>
</gene>
<dbReference type="AlphaFoldDB" id="A0A9Q1GMQ4"/>
<protein>
    <submittedName>
        <fullName evidence="3">Uncharacterized protein</fullName>
    </submittedName>
</protein>
<accession>A0A9Q1GMQ4</accession>
<reference evidence="3" key="1">
    <citation type="submission" date="2022-04" db="EMBL/GenBank/DDBJ databases">
        <title>Carnegiea gigantea Genome sequencing and assembly v2.</title>
        <authorList>
            <person name="Copetti D."/>
            <person name="Sanderson M.J."/>
            <person name="Burquez A."/>
            <person name="Wojciechowski M.F."/>
        </authorList>
    </citation>
    <scope>NUCLEOTIDE SEQUENCE</scope>
    <source>
        <strain evidence="3">SGP5-SGP5p</strain>
        <tissue evidence="3">Aerial part</tissue>
    </source>
</reference>
<keyword evidence="2" id="KW-1133">Transmembrane helix</keyword>
<evidence type="ECO:0000256" key="2">
    <source>
        <dbReference type="SAM" id="Phobius"/>
    </source>
</evidence>
<keyword evidence="2" id="KW-0472">Membrane</keyword>
<feature type="region of interest" description="Disordered" evidence="1">
    <location>
        <begin position="139"/>
        <end position="177"/>
    </location>
</feature>
<proteinExistence type="predicted"/>
<dbReference type="Proteomes" id="UP001153076">
    <property type="component" value="Unassembled WGS sequence"/>
</dbReference>
<name>A0A9Q1GMQ4_9CARY</name>
<feature type="transmembrane region" description="Helical" evidence="2">
    <location>
        <begin position="18"/>
        <end position="38"/>
    </location>
</feature>
<keyword evidence="2" id="KW-0812">Transmembrane</keyword>
<dbReference type="EMBL" id="JAKOGI010002746">
    <property type="protein sequence ID" value="KAJ8421388.1"/>
    <property type="molecule type" value="Genomic_DNA"/>
</dbReference>
<evidence type="ECO:0000256" key="1">
    <source>
        <dbReference type="SAM" id="MobiDB-lite"/>
    </source>
</evidence>